<evidence type="ECO:0000256" key="1">
    <source>
        <dbReference type="SAM" id="Phobius"/>
    </source>
</evidence>
<name>A0AAE4SKM3_9ENTR</name>
<gene>
    <name evidence="2" type="ORF">RZO73_30095</name>
</gene>
<reference evidence="2" key="1">
    <citation type="submission" date="2023-10" db="EMBL/GenBank/DDBJ databases">
        <title>Surveillance and assessment of the effects of hospital wastewater treatment on clearance of pathogenic bacterial and antimicrobial resistance genes.</title>
        <authorList>
            <person name="Wu Y."/>
        </authorList>
    </citation>
    <scope>NUCLEOTIDE SEQUENCE</scope>
    <source>
        <strain evidence="2">23-M-SY-8</strain>
    </source>
</reference>
<evidence type="ECO:0000313" key="2">
    <source>
        <dbReference type="EMBL" id="MDV0614721.1"/>
    </source>
</evidence>
<keyword evidence="1" id="KW-1133">Transmembrane helix</keyword>
<organism evidence="2 3">
    <name type="scientific">Klebsiella quasipneumoniae subsp. similipneumoniae</name>
    <dbReference type="NCBI Taxonomy" id="1463164"/>
    <lineage>
        <taxon>Bacteria</taxon>
        <taxon>Pseudomonadati</taxon>
        <taxon>Pseudomonadota</taxon>
        <taxon>Gammaproteobacteria</taxon>
        <taxon>Enterobacterales</taxon>
        <taxon>Enterobacteriaceae</taxon>
        <taxon>Klebsiella/Raoultella group</taxon>
        <taxon>Klebsiella</taxon>
        <taxon>Klebsiella pneumoniae complex</taxon>
    </lineage>
</organism>
<dbReference type="Proteomes" id="UP001187239">
    <property type="component" value="Unassembled WGS sequence"/>
</dbReference>
<keyword evidence="1" id="KW-0812">Transmembrane</keyword>
<sequence length="124" mass="13586">SAELQSSSQSISNAIREQNGRLTGMLRASVSTAMVWIFICFALLIGILSGIIWFQGTIITSRLSEMDSYSQQLESLKAKSGAGVAIYSDDKHRNTYMVVLPKQAHGVETYTSTTDNTVVKYTAK</sequence>
<keyword evidence="1" id="KW-0472">Membrane</keyword>
<accession>A0AAE4SKM3</accession>
<dbReference type="EMBL" id="JAWHXQ010000064">
    <property type="protein sequence ID" value="MDV0614721.1"/>
    <property type="molecule type" value="Genomic_DNA"/>
</dbReference>
<dbReference type="AlphaFoldDB" id="A0AAE4SKM3"/>
<comment type="caution">
    <text evidence="2">The sequence shown here is derived from an EMBL/GenBank/DDBJ whole genome shotgun (WGS) entry which is preliminary data.</text>
</comment>
<feature type="non-terminal residue" evidence="2">
    <location>
        <position position="1"/>
    </location>
</feature>
<feature type="transmembrane region" description="Helical" evidence="1">
    <location>
        <begin position="33"/>
        <end position="54"/>
    </location>
</feature>
<protein>
    <submittedName>
        <fullName evidence="2">Protein MobB</fullName>
    </submittedName>
</protein>
<evidence type="ECO:0000313" key="3">
    <source>
        <dbReference type="Proteomes" id="UP001187239"/>
    </source>
</evidence>
<dbReference type="RefSeq" id="WP_316948518.1">
    <property type="nucleotide sequence ID" value="NZ_JAWHXQ010000064.1"/>
</dbReference>
<proteinExistence type="predicted"/>